<keyword evidence="2" id="KW-0732">Signal</keyword>
<feature type="region of interest" description="Disordered" evidence="1">
    <location>
        <begin position="23"/>
        <end position="61"/>
    </location>
</feature>
<evidence type="ECO:0000256" key="2">
    <source>
        <dbReference type="SAM" id="SignalP"/>
    </source>
</evidence>
<dbReference type="Proteomes" id="UP000503447">
    <property type="component" value="Chromosome"/>
</dbReference>
<dbReference type="EMBL" id="CP053452">
    <property type="protein sequence ID" value="QJW99849.1"/>
    <property type="molecule type" value="Genomic_DNA"/>
</dbReference>
<feature type="signal peptide" evidence="2">
    <location>
        <begin position="1"/>
        <end position="22"/>
    </location>
</feature>
<sequence length="61" mass="5792">MIRKTIARLTGLALAVALTGCGAEPLTKPADPSNPPPKPSGPGSSGGPAAPGGPPPKPAAK</sequence>
<dbReference type="RefSeq" id="WP_171468887.1">
    <property type="nucleotide sequence ID" value="NZ_CP053452.2"/>
</dbReference>
<evidence type="ECO:0000313" key="3">
    <source>
        <dbReference type="EMBL" id="QJW99849.1"/>
    </source>
</evidence>
<keyword evidence="4" id="KW-1185">Reference proteome</keyword>
<evidence type="ECO:0000313" key="4">
    <source>
        <dbReference type="Proteomes" id="UP000503447"/>
    </source>
</evidence>
<dbReference type="AlphaFoldDB" id="A0A6M5Z0J1"/>
<accession>A0A6M5Z0J1</accession>
<organism evidence="3 4">
    <name type="scientific">Frigoriglobus tundricola</name>
    <dbReference type="NCBI Taxonomy" id="2774151"/>
    <lineage>
        <taxon>Bacteria</taxon>
        <taxon>Pseudomonadati</taxon>
        <taxon>Planctomycetota</taxon>
        <taxon>Planctomycetia</taxon>
        <taxon>Gemmatales</taxon>
        <taxon>Gemmataceae</taxon>
        <taxon>Frigoriglobus</taxon>
    </lineage>
</organism>
<proteinExistence type="predicted"/>
<reference evidence="4" key="1">
    <citation type="submission" date="2020-05" db="EMBL/GenBank/DDBJ databases">
        <title>Frigoriglobus tundricola gen. nov., sp. nov., a psychrotolerant cellulolytic planctomycete of the family Gemmataceae with two divergent copies of 16S rRNA gene.</title>
        <authorList>
            <person name="Kulichevskaya I.S."/>
            <person name="Ivanova A.A."/>
            <person name="Naumoff D.G."/>
            <person name="Beletsky A.V."/>
            <person name="Rijpstra W.I.C."/>
            <person name="Sinninghe Damste J.S."/>
            <person name="Mardanov A.V."/>
            <person name="Ravin N.V."/>
            <person name="Dedysh S.N."/>
        </authorList>
    </citation>
    <scope>NUCLEOTIDE SEQUENCE [LARGE SCALE GENOMIC DNA]</scope>
    <source>
        <strain evidence="4">PL17</strain>
    </source>
</reference>
<feature type="compositionally biased region" description="Pro residues" evidence="1">
    <location>
        <begin position="51"/>
        <end position="61"/>
    </location>
</feature>
<evidence type="ECO:0000256" key="1">
    <source>
        <dbReference type="SAM" id="MobiDB-lite"/>
    </source>
</evidence>
<name>A0A6M5Z0J1_9BACT</name>
<protein>
    <submittedName>
        <fullName evidence="3">Uncharacterized protein</fullName>
    </submittedName>
</protein>
<gene>
    <name evidence="3" type="ORF">FTUN_7472</name>
</gene>
<dbReference type="PROSITE" id="PS51257">
    <property type="entry name" value="PROKAR_LIPOPROTEIN"/>
    <property type="match status" value="1"/>
</dbReference>
<feature type="chain" id="PRO_5026655421" evidence="2">
    <location>
        <begin position="23"/>
        <end position="61"/>
    </location>
</feature>
<dbReference type="KEGG" id="ftj:FTUN_7472"/>